<feature type="domain" description="Aldehyde oxidase/xanthine dehydrogenase a/b hammerhead" evidence="4">
    <location>
        <begin position="20"/>
        <end position="140"/>
    </location>
</feature>
<gene>
    <name evidence="5" type="ORF">RZN05_13180</name>
</gene>
<name>A0ABU3Y9X8_9SPHN</name>
<dbReference type="InterPro" id="IPR036856">
    <property type="entry name" value="Ald_Oxase/Xan_DH_a/b_sf"/>
</dbReference>
<dbReference type="PANTHER" id="PTHR11908:SF132">
    <property type="entry name" value="ALDEHYDE OXIDASE 1-RELATED"/>
    <property type="match status" value="1"/>
</dbReference>
<comment type="caution">
    <text evidence="5">The sequence shown here is derived from an EMBL/GenBank/DDBJ whole genome shotgun (WGS) entry which is preliminary data.</text>
</comment>
<evidence type="ECO:0000259" key="4">
    <source>
        <dbReference type="SMART" id="SM01008"/>
    </source>
</evidence>
<evidence type="ECO:0000313" key="6">
    <source>
        <dbReference type="Proteomes" id="UP001273531"/>
    </source>
</evidence>
<keyword evidence="2" id="KW-0560">Oxidoreductase</keyword>
<dbReference type="RefSeq" id="WP_317227063.1">
    <property type="nucleotide sequence ID" value="NZ_JAWJEJ010000001.1"/>
</dbReference>
<feature type="region of interest" description="Disordered" evidence="3">
    <location>
        <begin position="149"/>
        <end position="174"/>
    </location>
</feature>
<proteinExistence type="predicted"/>
<protein>
    <submittedName>
        <fullName evidence="5">Xanthine dehydrogenase family protein molybdopterin-binding subunit</fullName>
    </submittedName>
</protein>
<dbReference type="Gene3D" id="3.30.365.10">
    <property type="entry name" value="Aldehyde oxidase/xanthine dehydrogenase, molybdopterin binding domain"/>
    <property type="match status" value="4"/>
</dbReference>
<keyword evidence="1" id="KW-0500">Molybdenum</keyword>
<evidence type="ECO:0000256" key="1">
    <source>
        <dbReference type="ARBA" id="ARBA00022505"/>
    </source>
</evidence>
<dbReference type="PANTHER" id="PTHR11908">
    <property type="entry name" value="XANTHINE DEHYDROGENASE"/>
    <property type="match status" value="1"/>
</dbReference>
<organism evidence="5 6">
    <name type="scientific">Sphingomonas agrestis</name>
    <dbReference type="NCBI Taxonomy" id="3080540"/>
    <lineage>
        <taxon>Bacteria</taxon>
        <taxon>Pseudomonadati</taxon>
        <taxon>Pseudomonadota</taxon>
        <taxon>Alphaproteobacteria</taxon>
        <taxon>Sphingomonadales</taxon>
        <taxon>Sphingomonadaceae</taxon>
        <taxon>Sphingomonas</taxon>
    </lineage>
</organism>
<evidence type="ECO:0000256" key="3">
    <source>
        <dbReference type="SAM" id="MobiDB-lite"/>
    </source>
</evidence>
<dbReference type="InterPro" id="IPR037165">
    <property type="entry name" value="AldOxase/xan_DH_Mopterin-bd_sf"/>
</dbReference>
<dbReference type="SMART" id="SM01008">
    <property type="entry name" value="Ald_Xan_dh_C"/>
    <property type="match status" value="1"/>
</dbReference>
<dbReference type="Pfam" id="PF02738">
    <property type="entry name" value="MoCoBD_1"/>
    <property type="match status" value="1"/>
</dbReference>
<dbReference type="InterPro" id="IPR046867">
    <property type="entry name" value="AldOxase/xan_DH_MoCoBD2"/>
</dbReference>
<dbReference type="Pfam" id="PF01315">
    <property type="entry name" value="Ald_Xan_dh_C"/>
    <property type="match status" value="1"/>
</dbReference>
<evidence type="ECO:0000313" key="5">
    <source>
        <dbReference type="EMBL" id="MDV3457942.1"/>
    </source>
</evidence>
<dbReference type="EMBL" id="JAWJEJ010000001">
    <property type="protein sequence ID" value="MDV3457942.1"/>
    <property type="molecule type" value="Genomic_DNA"/>
</dbReference>
<keyword evidence="6" id="KW-1185">Reference proteome</keyword>
<dbReference type="SUPFAM" id="SSF54665">
    <property type="entry name" value="CO dehydrogenase molybdoprotein N-domain-like"/>
    <property type="match status" value="1"/>
</dbReference>
<reference evidence="5 6" key="1">
    <citation type="submission" date="2023-10" db="EMBL/GenBank/DDBJ databases">
        <title>Sphingomonas sp. HF-S4 16S ribosomal RNA gene Genome sequencing and assembly.</title>
        <authorList>
            <person name="Lee H."/>
        </authorList>
    </citation>
    <scope>NUCLEOTIDE SEQUENCE [LARGE SCALE GENOMIC DNA]</scope>
    <source>
        <strain evidence="5 6">HF-S4</strain>
    </source>
</reference>
<dbReference type="SUPFAM" id="SSF56003">
    <property type="entry name" value="Molybdenum cofactor-binding domain"/>
    <property type="match status" value="1"/>
</dbReference>
<dbReference type="InterPro" id="IPR016208">
    <property type="entry name" value="Ald_Oxase/xanthine_DH-like"/>
</dbReference>
<dbReference type="Proteomes" id="UP001273531">
    <property type="component" value="Unassembled WGS sequence"/>
</dbReference>
<dbReference type="InterPro" id="IPR008274">
    <property type="entry name" value="AldOxase/xan_DH_MoCoBD1"/>
</dbReference>
<dbReference type="InterPro" id="IPR000674">
    <property type="entry name" value="Ald_Oxase/Xan_DH_a/b"/>
</dbReference>
<accession>A0ABU3Y9X8</accession>
<sequence length="725" mass="75901">MMHVSESPSSRRVDAPSKVVGGALYTADHKIDGVTYAVLVCSPIAHGRITSIDVEGALRMPGILGVVSHLNAAELRGLPAPAWPTKPEELIRRPDHGASLTFADAVIRYAGQAVAAVVADSLQDATAAAQALTVTYDADAPIVGLSEHEAEATDPQTGEIPGGEPATSSRGDAEGALSEAPIRVVATYKSPAAHHNPIEAPATIAQWSDGTLVVYDSNQGPHIIAAALASAFGLEKKSVRVISEFVGGAFGCKLQLWPHGYVAALAARLVKRPVKLVLTRPQMFTSVGHRPDLMQHVTLGADQHGNLLAIRHEAIVQTGLVDEYVEGCVGRTRTRYACPNVSVVTRLEHLSLPAGTSMRAPGKSTGSFALESAMDELAAALHMDPIELRLRNFASSDPDSGKPWSTSALKECYEVGAARFGWRSGGARRGGSEGRLLIGHGMASGSYPRYASRATASVVVFASGRATISTGVAEIGTGNTTVMPCIAAEALGLPADAVELRFGDTELPFAPQAGGSRIVASVGHAVLRACEDLKKKLAGEGLFGPEKSCVEILRELEIDSAEGYGAWEPDGPLPVSVESNAAHFCEVAVDPIYETIRVRRFVSAVDIGRVLSPVTARSQVLGAITMGLGQALCEETLVDPRFGRYLNIDLGEYLVPVSADVPKIDVSFVGEPDPQSGVLGAKSAGEIGIVGAAAAVANAVYDATGLRPRTLPIRYDTLARGGSRP</sequence>
<dbReference type="Gene3D" id="3.90.1170.50">
    <property type="entry name" value="Aldehyde oxidase/xanthine dehydrogenase, a/b hammerhead"/>
    <property type="match status" value="1"/>
</dbReference>
<dbReference type="Pfam" id="PF20256">
    <property type="entry name" value="MoCoBD_2"/>
    <property type="match status" value="1"/>
</dbReference>
<evidence type="ECO:0000256" key="2">
    <source>
        <dbReference type="ARBA" id="ARBA00023002"/>
    </source>
</evidence>